<keyword evidence="2 4" id="KW-0689">Ribosomal protein</keyword>
<dbReference type="SMART" id="SM01405">
    <property type="entry name" value="Ribosomal_S6e"/>
    <property type="match status" value="1"/>
</dbReference>
<dbReference type="PANTHER" id="PTHR11502">
    <property type="entry name" value="40S RIBOSOMAL PROTEIN S6"/>
    <property type="match status" value="1"/>
</dbReference>
<feature type="region of interest" description="Disordered" evidence="5">
    <location>
        <begin position="75"/>
        <end position="99"/>
    </location>
</feature>
<dbReference type="GO" id="GO:0005840">
    <property type="term" value="C:ribosome"/>
    <property type="evidence" value="ECO:0007669"/>
    <property type="project" value="UniProtKB-KW"/>
</dbReference>
<evidence type="ECO:0000313" key="6">
    <source>
        <dbReference type="EMBL" id="QNO53242.1"/>
    </source>
</evidence>
<dbReference type="NCBIfam" id="NF003294">
    <property type="entry name" value="PRK04290.1-3"/>
    <property type="match status" value="1"/>
</dbReference>
<dbReference type="GO" id="GO:0006412">
    <property type="term" value="P:translation"/>
    <property type="evidence" value="ECO:0007669"/>
    <property type="project" value="UniProtKB-UniRule"/>
</dbReference>
<dbReference type="InterPro" id="IPR018282">
    <property type="entry name" value="Ribosomal_eS6_CS"/>
</dbReference>
<dbReference type="HAMAP" id="MF_00512">
    <property type="entry name" value="Ribosomal_eS6"/>
    <property type="match status" value="1"/>
</dbReference>
<dbReference type="EMBL" id="MT631535">
    <property type="protein sequence ID" value="QNO53242.1"/>
    <property type="molecule type" value="Genomic_DNA"/>
</dbReference>
<keyword evidence="3 4" id="KW-0687">Ribonucleoprotein</keyword>
<accession>A0A7G9YZ08</accession>
<name>A0A7G9YZ08_9EURY</name>
<reference evidence="6" key="1">
    <citation type="submission" date="2020-06" db="EMBL/GenBank/DDBJ databases">
        <title>Unique genomic features of the anaerobic methanotrophic archaea.</title>
        <authorList>
            <person name="Chadwick G.L."/>
            <person name="Skennerton C.T."/>
            <person name="Laso-Perez R."/>
            <person name="Leu A.O."/>
            <person name="Speth D.R."/>
            <person name="Yu H."/>
            <person name="Morgan-Lang C."/>
            <person name="Hatzenpichler R."/>
            <person name="Goudeau D."/>
            <person name="Malmstrom R."/>
            <person name="Brazelton W.J."/>
            <person name="Woyke T."/>
            <person name="Hallam S.J."/>
            <person name="Tyson G.W."/>
            <person name="Wegener G."/>
            <person name="Boetius A."/>
            <person name="Orphan V."/>
        </authorList>
    </citation>
    <scope>NUCLEOTIDE SEQUENCE</scope>
</reference>
<comment type="similarity">
    <text evidence="1 4">Belongs to the eukaryotic ribosomal protein eS6 family.</text>
</comment>
<proteinExistence type="inferred from homology"/>
<organism evidence="6">
    <name type="scientific">Candidatus Methanophagaceae archaeon ANME-1 ERB6</name>
    <dbReference type="NCBI Taxonomy" id="2759912"/>
    <lineage>
        <taxon>Archaea</taxon>
        <taxon>Methanobacteriati</taxon>
        <taxon>Methanobacteriota</taxon>
        <taxon>Stenosarchaea group</taxon>
        <taxon>Methanomicrobia</taxon>
        <taxon>Candidatus Methanophagales</taxon>
        <taxon>Candidatus Methanophagaceae</taxon>
    </lineage>
</organism>
<dbReference type="InterPro" id="IPR020924">
    <property type="entry name" value="Ribosomal_eS6_arc"/>
</dbReference>
<evidence type="ECO:0000256" key="3">
    <source>
        <dbReference type="ARBA" id="ARBA00023274"/>
    </source>
</evidence>
<feature type="compositionally biased region" description="Basic residues" evidence="5">
    <location>
        <begin position="85"/>
        <end position="94"/>
    </location>
</feature>
<dbReference type="PROSITE" id="PS00578">
    <property type="entry name" value="RIBOSOMAL_S6E"/>
    <property type="match status" value="1"/>
</dbReference>
<evidence type="ECO:0000256" key="2">
    <source>
        <dbReference type="ARBA" id="ARBA00022980"/>
    </source>
</evidence>
<protein>
    <recommendedName>
        <fullName evidence="4">Small ribosomal subunit protein eS6</fullName>
    </recommendedName>
</protein>
<evidence type="ECO:0000256" key="4">
    <source>
        <dbReference type="HAMAP-Rule" id="MF_00512"/>
    </source>
</evidence>
<dbReference type="InterPro" id="IPR001377">
    <property type="entry name" value="Ribosomal_eS6"/>
</dbReference>
<evidence type="ECO:0000256" key="5">
    <source>
        <dbReference type="SAM" id="MobiDB-lite"/>
    </source>
</evidence>
<dbReference type="Pfam" id="PF01092">
    <property type="entry name" value="Ribosomal_S6e"/>
    <property type="match status" value="1"/>
</dbReference>
<dbReference type="GO" id="GO:0003735">
    <property type="term" value="F:structural constituent of ribosome"/>
    <property type="evidence" value="ECO:0007669"/>
    <property type="project" value="InterPro"/>
</dbReference>
<dbReference type="GO" id="GO:1990904">
    <property type="term" value="C:ribonucleoprotein complex"/>
    <property type="evidence" value="ECO:0007669"/>
    <property type="project" value="UniProtKB-KW"/>
</dbReference>
<dbReference type="AlphaFoldDB" id="A0A7G9YZ08"/>
<gene>
    <name evidence="4 6" type="primary">rps6e</name>
    <name evidence="6" type="ORF">BKBCGLBC_00003</name>
</gene>
<evidence type="ECO:0000256" key="1">
    <source>
        <dbReference type="ARBA" id="ARBA00009312"/>
    </source>
</evidence>
<sequence>MQVVISDPKTGKAYKVEGKDTEASALFIGKRIGDVVDADILGLGGYGLEIRGGSDTDGTPMRKDVSGAVRKRILITSPPGYRPKEKGKRRRKSVRGNEISPEISQINVKINEYGAKQIEELLGAEEEAGKEK</sequence>